<sequence>MTARSGHWSTPAGQPPQRIASADRPIGRWGARRMSRRFAEVGVQIPAARLREMTAGAPPGSAESIDYMFALAATAMQREQRLARAQRNRRRLVHVLIVGGLMLAALNLLICMGYLFISLALHEPVM</sequence>
<evidence type="ECO:0000313" key="5">
    <source>
        <dbReference type="Proteomes" id="UP000092668"/>
    </source>
</evidence>
<accession>A0A1B8SJD2</accession>
<dbReference type="EMBL" id="MVHU01000027">
    <property type="protein sequence ID" value="ORA77852.1"/>
    <property type="molecule type" value="Genomic_DNA"/>
</dbReference>
<dbReference type="AlphaFoldDB" id="A0A1B8SJD2"/>
<dbReference type="Proteomes" id="UP000092668">
    <property type="component" value="Unassembled WGS sequence"/>
</dbReference>
<evidence type="ECO:0000256" key="1">
    <source>
        <dbReference type="SAM" id="MobiDB-lite"/>
    </source>
</evidence>
<keyword evidence="2" id="KW-1133">Transmembrane helix</keyword>
<keyword evidence="2" id="KW-0472">Membrane</keyword>
<name>A0A1B8SJD2_9MYCO</name>
<keyword evidence="2" id="KW-0812">Transmembrane</keyword>
<evidence type="ECO:0000313" key="4">
    <source>
        <dbReference type="EMBL" id="ORA77852.1"/>
    </source>
</evidence>
<proteinExistence type="predicted"/>
<gene>
    <name evidence="3" type="ORF">ACT18_05250</name>
    <name evidence="4" type="ORF">BST28_16600</name>
</gene>
<dbReference type="Proteomes" id="UP000192713">
    <property type="component" value="Unassembled WGS sequence"/>
</dbReference>
<reference evidence="3 5" key="1">
    <citation type="submission" date="2015-06" db="EMBL/GenBank/DDBJ databases">
        <title>Genome sequence of Mycobacterium kumamotonense strain Roo.</title>
        <authorList>
            <person name="Greninger A.L."/>
            <person name="Cunningham G."/>
            <person name="Miller S."/>
        </authorList>
    </citation>
    <scope>NUCLEOTIDE SEQUENCE [LARGE SCALE GENOMIC DNA]</scope>
    <source>
        <strain evidence="3 5">Roo</strain>
    </source>
</reference>
<evidence type="ECO:0000313" key="6">
    <source>
        <dbReference type="Proteomes" id="UP000192713"/>
    </source>
</evidence>
<dbReference type="STRING" id="354243.BST28_16600"/>
<feature type="region of interest" description="Disordered" evidence="1">
    <location>
        <begin position="1"/>
        <end position="25"/>
    </location>
</feature>
<keyword evidence="5" id="KW-1185">Reference proteome</keyword>
<comment type="caution">
    <text evidence="3">The sequence shown here is derived from an EMBL/GenBank/DDBJ whole genome shotgun (WGS) entry which is preliminary data.</text>
</comment>
<reference evidence="4 6" key="2">
    <citation type="submission" date="2017-02" db="EMBL/GenBank/DDBJ databases">
        <title>The new phylogeny of genus Mycobacterium.</title>
        <authorList>
            <person name="Tortoli E."/>
            <person name="Trovato A."/>
            <person name="Cirillo D.M."/>
        </authorList>
    </citation>
    <scope>NUCLEOTIDE SEQUENCE [LARGE SCALE GENOMIC DNA]</scope>
    <source>
        <strain evidence="4 6">DSM 45093</strain>
    </source>
</reference>
<dbReference type="PATRIC" id="fig|354243.3.peg.1105"/>
<evidence type="ECO:0000313" key="3">
    <source>
        <dbReference type="EMBL" id="OBY32834.1"/>
    </source>
</evidence>
<evidence type="ECO:0000256" key="2">
    <source>
        <dbReference type="SAM" id="Phobius"/>
    </source>
</evidence>
<feature type="transmembrane region" description="Helical" evidence="2">
    <location>
        <begin position="92"/>
        <end position="117"/>
    </location>
</feature>
<dbReference type="EMBL" id="LFOE01000004">
    <property type="protein sequence ID" value="OBY32834.1"/>
    <property type="molecule type" value="Genomic_DNA"/>
</dbReference>
<protein>
    <submittedName>
        <fullName evidence="3">Membrane protein</fullName>
    </submittedName>
</protein>
<organism evidence="3 5">
    <name type="scientific">Mycolicibacter kumamotonensis</name>
    <dbReference type="NCBI Taxonomy" id="354243"/>
    <lineage>
        <taxon>Bacteria</taxon>
        <taxon>Bacillati</taxon>
        <taxon>Actinomycetota</taxon>
        <taxon>Actinomycetes</taxon>
        <taxon>Mycobacteriales</taxon>
        <taxon>Mycobacteriaceae</taxon>
        <taxon>Mycolicibacter</taxon>
    </lineage>
</organism>